<keyword evidence="8 10" id="KW-1015">Disulfide bond</keyword>
<evidence type="ECO:0000256" key="7">
    <source>
        <dbReference type="ARBA" id="ARBA00023128"/>
    </source>
</evidence>
<evidence type="ECO:0000313" key="13">
    <source>
        <dbReference type="Proteomes" id="UP001431783"/>
    </source>
</evidence>
<keyword evidence="13" id="KW-1185">Reference proteome</keyword>
<comment type="subunit">
    <text evidence="10">Heterohexamer.</text>
</comment>
<dbReference type="EMBL" id="JARQZJ010000040">
    <property type="protein sequence ID" value="KAK9877152.1"/>
    <property type="molecule type" value="Genomic_DNA"/>
</dbReference>
<evidence type="ECO:0000313" key="12">
    <source>
        <dbReference type="EMBL" id="KAK9877152.1"/>
    </source>
</evidence>
<evidence type="ECO:0000256" key="2">
    <source>
        <dbReference type="ARBA" id="ARBA00022448"/>
    </source>
</evidence>
<dbReference type="InterPro" id="IPR035427">
    <property type="entry name" value="Tim10-like_dom_sf"/>
</dbReference>
<name>A0AAW1U048_9CUCU</name>
<evidence type="ECO:0000256" key="1">
    <source>
        <dbReference type="ARBA" id="ARBA00006720"/>
    </source>
</evidence>
<evidence type="ECO:0000259" key="11">
    <source>
        <dbReference type="Pfam" id="PF02953"/>
    </source>
</evidence>
<keyword evidence="4" id="KW-0862">Zinc</keyword>
<keyword evidence="7 10" id="KW-0496">Mitochondrion</keyword>
<evidence type="ECO:0000256" key="9">
    <source>
        <dbReference type="ARBA" id="ARBA00025311"/>
    </source>
</evidence>
<dbReference type="GO" id="GO:0046872">
    <property type="term" value="F:metal ion binding"/>
    <property type="evidence" value="ECO:0007669"/>
    <property type="project" value="UniProtKB-KW"/>
</dbReference>
<dbReference type="GO" id="GO:0045039">
    <property type="term" value="P:protein insertion into mitochondrial inner membrane"/>
    <property type="evidence" value="ECO:0007669"/>
    <property type="project" value="TreeGrafter"/>
</dbReference>
<comment type="similarity">
    <text evidence="1 10">Belongs to the small Tim family.</text>
</comment>
<comment type="function">
    <text evidence="9">Mitochondrial intermembrane chaperone that participates in the import and insertion of multi-pass transmembrane proteins into the mitochondrial inner membrane. May also be required for the transfer of beta-barrel precursors from the TOM complex to the sorting and assembly machinery (SAM complex) of the outer membrane. Acts as a chaperone-like protein that protects the hydrophobic precursors from aggregation and guide them through the mitochondrial intermembrane space.</text>
</comment>
<dbReference type="InterPro" id="IPR004217">
    <property type="entry name" value="Tim10-like"/>
</dbReference>
<comment type="caution">
    <text evidence="12">The sequence shown here is derived from an EMBL/GenBank/DDBJ whole genome shotgun (WGS) entry which is preliminary data.</text>
</comment>
<keyword evidence="10" id="KW-0999">Mitochondrion inner membrane</keyword>
<organism evidence="12 13">
    <name type="scientific">Henosepilachna vigintioctopunctata</name>
    <dbReference type="NCBI Taxonomy" id="420089"/>
    <lineage>
        <taxon>Eukaryota</taxon>
        <taxon>Metazoa</taxon>
        <taxon>Ecdysozoa</taxon>
        <taxon>Arthropoda</taxon>
        <taxon>Hexapoda</taxon>
        <taxon>Insecta</taxon>
        <taxon>Pterygota</taxon>
        <taxon>Neoptera</taxon>
        <taxon>Endopterygota</taxon>
        <taxon>Coleoptera</taxon>
        <taxon>Polyphaga</taxon>
        <taxon>Cucujiformia</taxon>
        <taxon>Coccinelloidea</taxon>
        <taxon>Coccinellidae</taxon>
        <taxon>Epilachninae</taxon>
        <taxon>Epilachnini</taxon>
        <taxon>Henosepilachna</taxon>
    </lineage>
</organism>
<sequence>MAQRTKAPRKPKEIQDMEMEVVEDLYNRLTTSCYKKCTAANYLENSRSDIHCMDKCMRKYFLVYGLIGKKLSDLTMKDDDKLEKIVFHEC</sequence>
<dbReference type="PANTHER" id="PTHR11038">
    <property type="entry name" value="MITOCHONDRIAL IMPORT INNER MEMBRANE TRANSLOCASE SUBUNIT TIM10"/>
    <property type="match status" value="1"/>
</dbReference>
<accession>A0AAW1U048</accession>
<evidence type="ECO:0000256" key="10">
    <source>
        <dbReference type="RuleBase" id="RU367043"/>
    </source>
</evidence>
<keyword evidence="3" id="KW-0479">Metal-binding</keyword>
<evidence type="ECO:0000256" key="5">
    <source>
        <dbReference type="ARBA" id="ARBA00022927"/>
    </source>
</evidence>
<keyword evidence="2 10" id="KW-0813">Transport</keyword>
<dbReference type="Pfam" id="PF02953">
    <property type="entry name" value="zf-Tim10_DDP"/>
    <property type="match status" value="1"/>
</dbReference>
<protein>
    <recommendedName>
        <fullName evidence="10">Mitochondrial import inner membrane translocase subunit</fullName>
    </recommendedName>
</protein>
<keyword evidence="10" id="KW-0143">Chaperone</keyword>
<feature type="domain" description="Tim10-like" evidence="11">
    <location>
        <begin position="14"/>
        <end position="71"/>
    </location>
</feature>
<dbReference type="GO" id="GO:0005743">
    <property type="term" value="C:mitochondrial inner membrane"/>
    <property type="evidence" value="ECO:0007669"/>
    <property type="project" value="UniProtKB-SubCell"/>
</dbReference>
<dbReference type="SUPFAM" id="SSF144122">
    <property type="entry name" value="Tim10-like"/>
    <property type="match status" value="1"/>
</dbReference>
<dbReference type="AlphaFoldDB" id="A0AAW1U048"/>
<keyword evidence="6 10" id="KW-0811">Translocation</keyword>
<proteinExistence type="inferred from homology"/>
<comment type="function">
    <text evidence="10">Mitochondrial intermembrane chaperone that participates in the import and insertion of some multi-pass transmembrane proteins into the mitochondrial inner membrane. Also required for the transfer of beta-barrel precursors from the TOM complex to the sorting and assembly machinery (SAM complex) of the outer membrane. Acts as a chaperone-like protein that protects the hydrophobic precursors from aggregation and guide them through the mitochondrial intermembrane space.</text>
</comment>
<evidence type="ECO:0000256" key="4">
    <source>
        <dbReference type="ARBA" id="ARBA00022833"/>
    </source>
</evidence>
<comment type="subcellular location">
    <subcellularLocation>
        <location evidence="10">Mitochondrion inner membrane</location>
        <topology evidence="10">Peripheral membrane protein</topology>
        <orientation evidence="10">Intermembrane side</orientation>
    </subcellularLocation>
</comment>
<reference evidence="12 13" key="1">
    <citation type="submission" date="2023-03" db="EMBL/GenBank/DDBJ databases">
        <title>Genome insight into feeding habits of ladybird beetles.</title>
        <authorList>
            <person name="Li H.-S."/>
            <person name="Huang Y.-H."/>
            <person name="Pang H."/>
        </authorList>
    </citation>
    <scope>NUCLEOTIDE SEQUENCE [LARGE SCALE GENOMIC DNA]</scope>
    <source>
        <strain evidence="12">SYSU_2023b</strain>
        <tissue evidence="12">Whole body</tissue>
    </source>
</reference>
<evidence type="ECO:0000256" key="3">
    <source>
        <dbReference type="ARBA" id="ARBA00022723"/>
    </source>
</evidence>
<keyword evidence="5 10" id="KW-0653">Protein transport</keyword>
<evidence type="ECO:0000256" key="6">
    <source>
        <dbReference type="ARBA" id="ARBA00023010"/>
    </source>
</evidence>
<dbReference type="Gene3D" id="1.10.287.810">
    <property type="entry name" value="Mitochondrial import inner membrane translocase subunit tim13 like domains"/>
    <property type="match status" value="1"/>
</dbReference>
<gene>
    <name evidence="12" type="ORF">WA026_016895</name>
</gene>
<dbReference type="Proteomes" id="UP001431783">
    <property type="component" value="Unassembled WGS sequence"/>
</dbReference>
<dbReference type="GO" id="GO:0015031">
    <property type="term" value="P:protein transport"/>
    <property type="evidence" value="ECO:0007669"/>
    <property type="project" value="UniProtKB-KW"/>
</dbReference>
<dbReference type="PANTHER" id="PTHR11038:SF16">
    <property type="entry name" value="MITOCHONDRIAL IMPORT INNER MEMBRANE TRANSLOCASE SUBUNIT TIM10"/>
    <property type="match status" value="1"/>
</dbReference>
<keyword evidence="10" id="KW-0472">Membrane</keyword>
<evidence type="ECO:0000256" key="8">
    <source>
        <dbReference type="ARBA" id="ARBA00023157"/>
    </source>
</evidence>
<comment type="domain">
    <text evidence="10">The twin CX3C motif contains 4 conserved Cys residues that form 2 disulfide bonds in the mitochondrial intermembrane space.</text>
</comment>